<dbReference type="InterPro" id="IPR025665">
    <property type="entry name" value="Beta-barrel_OMP_2"/>
</dbReference>
<proteinExistence type="predicted"/>
<evidence type="ECO:0000313" key="4">
    <source>
        <dbReference type="Proteomes" id="UP001501844"/>
    </source>
</evidence>
<feature type="signal peptide" evidence="1">
    <location>
        <begin position="1"/>
        <end position="19"/>
    </location>
</feature>
<sequence length="216" mass="23211">MKKLLLLVVAVCTVSMAQAQTGGLQLGLKAGVNYATLTGDDVSGIDPKFGFHIGGYADYGVNDMFSIRPEVLFSGKGFKMEESESNVFESGDKYTIEMTQQLNYIDVPVLAHIKQGNFFFQAGPQISFLLSSKGTAKVTYKAADGTSESEEESDSSTDGLRSVGFGYALGAGYELSNGLALGLRYNGDFTSIAEDDDDGKVKNSVVQFSVSYRFSK</sequence>
<dbReference type="Pfam" id="PF13568">
    <property type="entry name" value="OMP_b-brl_2"/>
    <property type="match status" value="1"/>
</dbReference>
<dbReference type="RefSeq" id="WP_345167980.1">
    <property type="nucleotide sequence ID" value="NZ_BAABGX010000002.1"/>
</dbReference>
<protein>
    <submittedName>
        <fullName evidence="3">Porin family protein</fullName>
    </submittedName>
</protein>
<evidence type="ECO:0000313" key="3">
    <source>
        <dbReference type="EMBL" id="GAA4311728.1"/>
    </source>
</evidence>
<reference evidence="4" key="1">
    <citation type="journal article" date="2019" name="Int. J. Syst. Evol. Microbiol.">
        <title>The Global Catalogue of Microorganisms (GCM) 10K type strain sequencing project: providing services to taxonomists for standard genome sequencing and annotation.</title>
        <authorList>
            <consortium name="The Broad Institute Genomics Platform"/>
            <consortium name="The Broad Institute Genome Sequencing Center for Infectious Disease"/>
            <person name="Wu L."/>
            <person name="Ma J."/>
        </authorList>
    </citation>
    <scope>NUCLEOTIDE SEQUENCE [LARGE SCALE GENOMIC DNA]</scope>
    <source>
        <strain evidence="4">JCM 17917</strain>
    </source>
</reference>
<keyword evidence="4" id="KW-1185">Reference proteome</keyword>
<comment type="caution">
    <text evidence="3">The sequence shown here is derived from an EMBL/GenBank/DDBJ whole genome shotgun (WGS) entry which is preliminary data.</text>
</comment>
<dbReference type="Proteomes" id="UP001501844">
    <property type="component" value="Unassembled WGS sequence"/>
</dbReference>
<feature type="domain" description="Outer membrane protein beta-barrel" evidence="2">
    <location>
        <begin position="18"/>
        <end position="191"/>
    </location>
</feature>
<dbReference type="EMBL" id="BAABGX010000002">
    <property type="protein sequence ID" value="GAA4311728.1"/>
    <property type="molecule type" value="Genomic_DNA"/>
</dbReference>
<accession>A0ABP8FVP3</accession>
<gene>
    <name evidence="3" type="ORF">GCM10023183_30600</name>
</gene>
<dbReference type="InterPro" id="IPR011250">
    <property type="entry name" value="OMP/PagP_B-barrel"/>
</dbReference>
<feature type="chain" id="PRO_5045158699" evidence="1">
    <location>
        <begin position="20"/>
        <end position="216"/>
    </location>
</feature>
<dbReference type="SUPFAM" id="SSF56925">
    <property type="entry name" value="OMPA-like"/>
    <property type="match status" value="1"/>
</dbReference>
<evidence type="ECO:0000256" key="1">
    <source>
        <dbReference type="SAM" id="SignalP"/>
    </source>
</evidence>
<keyword evidence="1" id="KW-0732">Signal</keyword>
<evidence type="ECO:0000259" key="2">
    <source>
        <dbReference type="Pfam" id="PF13568"/>
    </source>
</evidence>
<name>A0ABP8FVP3_9BACT</name>
<organism evidence="3 4">
    <name type="scientific">Nibribacter koreensis</name>
    <dbReference type="NCBI Taxonomy" id="1084519"/>
    <lineage>
        <taxon>Bacteria</taxon>
        <taxon>Pseudomonadati</taxon>
        <taxon>Bacteroidota</taxon>
        <taxon>Cytophagia</taxon>
        <taxon>Cytophagales</taxon>
        <taxon>Hymenobacteraceae</taxon>
        <taxon>Nibribacter</taxon>
    </lineage>
</organism>